<protein>
    <recommendedName>
        <fullName evidence="4">Sporulation protein YpjB</fullName>
    </recommendedName>
</protein>
<proteinExistence type="predicted"/>
<sequence>MKWRVVAIILVIALIFPYMIVAETENDDGMMNQLDLLSDEVLHLVKAQKYEDASRMLNYFTDQFVLATSTSTAMTRESLRTVTSVHQEVVEEINKEQSSYETKVQKATKLRILMDALSPAKEPMWHEMKGPMLSTLGEVRESIEAGDSESFHTQYNTFLSLYDTIYPSLKLEVEPATIQQLHTRIQYIDQYRRDVMVKEEGKRELELLNSELEDIFDTITDDEADPSLWWVIISTGSIIILTLSYVGFKKYKGGKKKEKNPES</sequence>
<dbReference type="EMBL" id="CP022983">
    <property type="protein sequence ID" value="ASV69210.1"/>
    <property type="molecule type" value="Genomic_DNA"/>
</dbReference>
<keyword evidence="1" id="KW-1133">Transmembrane helix</keyword>
<evidence type="ECO:0000313" key="3">
    <source>
        <dbReference type="Proteomes" id="UP000215137"/>
    </source>
</evidence>
<evidence type="ECO:0008006" key="4">
    <source>
        <dbReference type="Google" id="ProtNLM"/>
    </source>
</evidence>
<dbReference type="AlphaFoldDB" id="A0A248TM95"/>
<dbReference type="RefSeq" id="WP_095372774.1">
    <property type="nucleotide sequence ID" value="NZ_CP022983.1"/>
</dbReference>
<reference evidence="2 3" key="1">
    <citation type="submission" date="2017-08" db="EMBL/GenBank/DDBJ databases">
        <title>Complete Genome Sequence of Bacillus kochii Oregon-R-modENCODE STRAIN BDGP4, isolated from Drosophila melanogaster gut.</title>
        <authorList>
            <person name="Wan K.H."/>
            <person name="Yu C."/>
            <person name="Park S."/>
            <person name="Hammonds A.S."/>
            <person name="Booth B.W."/>
            <person name="Celniker S.E."/>
        </authorList>
    </citation>
    <scope>NUCLEOTIDE SEQUENCE [LARGE SCALE GENOMIC DNA]</scope>
    <source>
        <strain evidence="2 3">BDGP4</strain>
    </source>
</reference>
<dbReference type="OrthoDB" id="2988195at2"/>
<keyword evidence="1" id="KW-0812">Transmembrane</keyword>
<keyword evidence="1" id="KW-0472">Membrane</keyword>
<gene>
    <name evidence="2" type="ORF">CKF48_19005</name>
</gene>
<dbReference type="Proteomes" id="UP000215137">
    <property type="component" value="Chromosome"/>
</dbReference>
<dbReference type="Pfam" id="PF09577">
    <property type="entry name" value="Spore_YpjB"/>
    <property type="match status" value="1"/>
</dbReference>
<organism evidence="2 3">
    <name type="scientific">Cytobacillus kochii</name>
    <dbReference type="NCBI Taxonomy" id="859143"/>
    <lineage>
        <taxon>Bacteria</taxon>
        <taxon>Bacillati</taxon>
        <taxon>Bacillota</taxon>
        <taxon>Bacilli</taxon>
        <taxon>Bacillales</taxon>
        <taxon>Bacillaceae</taxon>
        <taxon>Cytobacillus</taxon>
    </lineage>
</organism>
<evidence type="ECO:0000256" key="1">
    <source>
        <dbReference type="SAM" id="Phobius"/>
    </source>
</evidence>
<dbReference type="KEGG" id="bko:CKF48_19005"/>
<feature type="transmembrane region" description="Helical" evidence="1">
    <location>
        <begin position="228"/>
        <end position="248"/>
    </location>
</feature>
<evidence type="ECO:0000313" key="2">
    <source>
        <dbReference type="EMBL" id="ASV69210.1"/>
    </source>
</evidence>
<accession>A0A248TM95</accession>
<name>A0A248TM95_9BACI</name>
<dbReference type="InterPro" id="IPR014231">
    <property type="entry name" value="Spore_YpjB"/>
</dbReference>
<keyword evidence="3" id="KW-1185">Reference proteome</keyword>